<sequence length="140" mass="15620">MARSLSQTLALTLTRLSHPSLHRSSSQLLAFRCRSNSPENRFLTENGFLTELDLEASDPDLEILRILKLDDAIDQIHVKKATPDWLPFVPGSSFWVPPRGRFSGLADLVGKLAYVLSEDEAMSLTTVRGWPSSSYFVNGE</sequence>
<dbReference type="HOGENOM" id="CLU_104382_1_1_1"/>
<dbReference type="FunCoup" id="F6GYL2">
    <property type="interactions" value="1659"/>
</dbReference>
<dbReference type="PANTHER" id="PTHR33972:SF2">
    <property type="entry name" value="OS04G0606700 PROTEIN"/>
    <property type="match status" value="1"/>
</dbReference>
<reference evidence="2" key="1">
    <citation type="journal article" date="2007" name="Nature">
        <title>The grapevine genome sequence suggests ancestral hexaploidization in major angiosperm phyla.</title>
        <authorList>
            <consortium name="The French-Italian Public Consortium for Grapevine Genome Characterization."/>
            <person name="Jaillon O."/>
            <person name="Aury J.-M."/>
            <person name="Noel B."/>
            <person name="Policriti A."/>
            <person name="Clepet C."/>
            <person name="Casagrande A."/>
            <person name="Choisne N."/>
            <person name="Aubourg S."/>
            <person name="Vitulo N."/>
            <person name="Jubin C."/>
            <person name="Vezzi A."/>
            <person name="Legeai F."/>
            <person name="Hugueney P."/>
            <person name="Dasilva C."/>
            <person name="Horner D."/>
            <person name="Mica E."/>
            <person name="Jublot D."/>
            <person name="Poulain J."/>
            <person name="Bruyere C."/>
            <person name="Billault A."/>
            <person name="Segurens B."/>
            <person name="Gouyvenoux M."/>
            <person name="Ugarte E."/>
            <person name="Cattonaro F."/>
            <person name="Anthouard V."/>
            <person name="Vico V."/>
            <person name="Del Fabbro C."/>
            <person name="Alaux M."/>
            <person name="Di Gaspero G."/>
            <person name="Dumas V."/>
            <person name="Felice N."/>
            <person name="Paillard S."/>
            <person name="Juman I."/>
            <person name="Moroldo M."/>
            <person name="Scalabrin S."/>
            <person name="Canaguier A."/>
            <person name="Le Clainche I."/>
            <person name="Malacrida G."/>
            <person name="Durand E."/>
            <person name="Pesole G."/>
            <person name="Laucou V."/>
            <person name="Chatelet P."/>
            <person name="Merdinoglu D."/>
            <person name="Delledonne M."/>
            <person name="Pezzotti M."/>
            <person name="Lecharny A."/>
            <person name="Scarpelli C."/>
            <person name="Artiguenave F."/>
            <person name="Pe M.E."/>
            <person name="Valle G."/>
            <person name="Morgante M."/>
            <person name="Caboche M."/>
            <person name="Adam-Blondon A.-F."/>
            <person name="Weissenbach J."/>
            <person name="Quetier F."/>
            <person name="Wincker P."/>
        </authorList>
    </citation>
    <scope>NUCLEOTIDE SEQUENCE [LARGE SCALE GENOMIC DNA]</scope>
    <source>
        <strain evidence="2">cv. Pinot noir / PN40024</strain>
    </source>
</reference>
<accession>F6GYL2</accession>
<dbReference type="eggNOG" id="ENOG502S181">
    <property type="taxonomic scope" value="Eukaryota"/>
</dbReference>
<gene>
    <name evidence="1" type="ordered locus">VIT_09s0054g01000</name>
</gene>
<dbReference type="EMBL" id="FN594972">
    <property type="protein sequence ID" value="CCB45048.1"/>
    <property type="molecule type" value="Genomic_DNA"/>
</dbReference>
<keyword evidence="2" id="KW-1185">Reference proteome</keyword>
<dbReference type="PANTHER" id="PTHR33972">
    <property type="entry name" value="EXPRESSED PROTEIN"/>
    <property type="match status" value="1"/>
</dbReference>
<dbReference type="PaxDb" id="29760-VIT_09s0054g01000.t01"/>
<proteinExistence type="predicted"/>
<name>F6GYL2_VITVI</name>
<organism evidence="1 2">
    <name type="scientific">Vitis vinifera</name>
    <name type="common">Grape</name>
    <dbReference type="NCBI Taxonomy" id="29760"/>
    <lineage>
        <taxon>Eukaryota</taxon>
        <taxon>Viridiplantae</taxon>
        <taxon>Streptophyta</taxon>
        <taxon>Embryophyta</taxon>
        <taxon>Tracheophyta</taxon>
        <taxon>Spermatophyta</taxon>
        <taxon>Magnoliopsida</taxon>
        <taxon>eudicotyledons</taxon>
        <taxon>Gunneridae</taxon>
        <taxon>Pentapetalae</taxon>
        <taxon>rosids</taxon>
        <taxon>Vitales</taxon>
        <taxon>Vitaceae</taxon>
        <taxon>Viteae</taxon>
        <taxon>Vitis</taxon>
    </lineage>
</organism>
<protein>
    <submittedName>
        <fullName evidence="1">Uncharacterized protein</fullName>
    </submittedName>
</protein>
<dbReference type="AlphaFoldDB" id="F6GYL2"/>
<dbReference type="Proteomes" id="UP000009183">
    <property type="component" value="Chromosome 9"/>
</dbReference>
<evidence type="ECO:0000313" key="1">
    <source>
        <dbReference type="EMBL" id="CCB45048.1"/>
    </source>
</evidence>
<evidence type="ECO:0000313" key="2">
    <source>
        <dbReference type="Proteomes" id="UP000009183"/>
    </source>
</evidence>
<dbReference type="InParanoid" id="F6GYL2"/>